<reference evidence="2" key="2">
    <citation type="submission" date="2025-08" db="UniProtKB">
        <authorList>
            <consortium name="RefSeq"/>
        </authorList>
    </citation>
    <scope>IDENTIFICATION</scope>
    <source>
        <tissue evidence="2">Young leaves</tissue>
    </source>
</reference>
<dbReference type="KEGG" id="aprc:113859600"/>
<name>A0A8B8KW81_ABRPR</name>
<protein>
    <submittedName>
        <fullName evidence="2">Uncharacterized protein LOC113859600</fullName>
    </submittedName>
</protein>
<evidence type="ECO:0000313" key="2">
    <source>
        <dbReference type="RefSeq" id="XP_027348130.1"/>
    </source>
</evidence>
<dbReference type="Pfam" id="PF07816">
    <property type="entry name" value="DUF1645"/>
    <property type="match status" value="1"/>
</dbReference>
<accession>A0A8B8KW81</accession>
<dbReference type="InterPro" id="IPR012442">
    <property type="entry name" value="DUF1645_plant"/>
</dbReference>
<dbReference type="PANTHER" id="PTHR33095:SF114">
    <property type="entry name" value="DUF1645 FAMILY PROTEIN"/>
    <property type="match status" value="1"/>
</dbReference>
<proteinExistence type="predicted"/>
<dbReference type="AlphaFoldDB" id="A0A8B8KW81"/>
<sequence length="251" mass="29107">MKSLSILPMPHSFLKYDNVSPILAIKPISDFDTKYESNCDNEENIDENYEFSFACIKHEGPFVFADEIFDNGQIRPTYHAFDQSLIFTITHDKETSPLQSPLRKLFVEQVNSFSSNSKVCSNDTLQNMTMVEVDVSNHQCKKSNSTGFSTKWRFKKNLKLRSNSDGKDAFVFLNPSLTMSMRSKEAKKKNVVLKNKKGEKVKTALSPHEKFYVSNRKRKESIRRKSFLPYRQGLIGFFTNVNRFRRNPNPF</sequence>
<dbReference type="OrthoDB" id="1426886at2759"/>
<reference evidence="1" key="1">
    <citation type="journal article" date="2019" name="Toxins">
        <title>Detection of Abrin-Like and Prepropulchellin-Like Toxin Genes and Transcripts Using Whole Genome Sequencing and Full-Length Transcript Sequencing of Abrus precatorius.</title>
        <authorList>
            <person name="Hovde B.T."/>
            <person name="Daligault H.E."/>
            <person name="Hanschen E.R."/>
            <person name="Kunde Y.A."/>
            <person name="Johnson M.B."/>
            <person name="Starkenburg S.R."/>
            <person name="Johnson S.L."/>
        </authorList>
    </citation>
    <scope>NUCLEOTIDE SEQUENCE [LARGE SCALE GENOMIC DNA]</scope>
</reference>
<dbReference type="GeneID" id="113859600"/>
<evidence type="ECO:0000313" key="1">
    <source>
        <dbReference type="Proteomes" id="UP000694853"/>
    </source>
</evidence>
<dbReference type="Proteomes" id="UP000694853">
    <property type="component" value="Unplaced"/>
</dbReference>
<organism evidence="1 2">
    <name type="scientific">Abrus precatorius</name>
    <name type="common">Indian licorice</name>
    <name type="synonym">Glycine abrus</name>
    <dbReference type="NCBI Taxonomy" id="3816"/>
    <lineage>
        <taxon>Eukaryota</taxon>
        <taxon>Viridiplantae</taxon>
        <taxon>Streptophyta</taxon>
        <taxon>Embryophyta</taxon>
        <taxon>Tracheophyta</taxon>
        <taxon>Spermatophyta</taxon>
        <taxon>Magnoliopsida</taxon>
        <taxon>eudicotyledons</taxon>
        <taxon>Gunneridae</taxon>
        <taxon>Pentapetalae</taxon>
        <taxon>rosids</taxon>
        <taxon>fabids</taxon>
        <taxon>Fabales</taxon>
        <taxon>Fabaceae</taxon>
        <taxon>Papilionoideae</taxon>
        <taxon>50 kb inversion clade</taxon>
        <taxon>NPAAA clade</taxon>
        <taxon>indigoferoid/millettioid clade</taxon>
        <taxon>Abreae</taxon>
        <taxon>Abrus</taxon>
    </lineage>
</organism>
<gene>
    <name evidence="2" type="primary">LOC113859600</name>
</gene>
<keyword evidence="1" id="KW-1185">Reference proteome</keyword>
<dbReference type="PANTHER" id="PTHR33095">
    <property type="entry name" value="OS07G0619500 PROTEIN"/>
    <property type="match status" value="1"/>
</dbReference>
<dbReference type="RefSeq" id="XP_027348130.1">
    <property type="nucleotide sequence ID" value="XM_027492329.1"/>
</dbReference>